<evidence type="ECO:0000256" key="2">
    <source>
        <dbReference type="ARBA" id="ARBA00022723"/>
    </source>
</evidence>
<evidence type="ECO:0000256" key="5">
    <source>
        <dbReference type="ARBA" id="ARBA00023015"/>
    </source>
</evidence>
<keyword evidence="4" id="KW-0862">Zinc</keyword>
<gene>
    <name evidence="10" type="ORF">HIM_10539</name>
</gene>
<dbReference type="InterPro" id="IPR003656">
    <property type="entry name" value="Znf_BED"/>
</dbReference>
<dbReference type="InterPro" id="IPR052035">
    <property type="entry name" value="ZnF_BED_domain_contain"/>
</dbReference>
<dbReference type="PANTHER" id="PTHR46481:SF10">
    <property type="entry name" value="ZINC FINGER BED DOMAIN-CONTAINING PROTEIN 39"/>
    <property type="match status" value="1"/>
</dbReference>
<dbReference type="Proteomes" id="UP000054481">
    <property type="component" value="Unassembled WGS sequence"/>
</dbReference>
<protein>
    <recommendedName>
        <fullName evidence="9">BED-type domain-containing protein</fullName>
    </recommendedName>
</protein>
<reference evidence="10 11" key="1">
    <citation type="journal article" date="2014" name="Genome Biol. Evol.">
        <title>Comparative genomics and transcriptomics analyses reveal divergent lifestyle features of nematode endoparasitic fungus Hirsutella minnesotensis.</title>
        <authorList>
            <person name="Lai Y."/>
            <person name="Liu K."/>
            <person name="Zhang X."/>
            <person name="Zhang X."/>
            <person name="Li K."/>
            <person name="Wang N."/>
            <person name="Shu C."/>
            <person name="Wu Y."/>
            <person name="Wang C."/>
            <person name="Bushley K.E."/>
            <person name="Xiang M."/>
            <person name="Liu X."/>
        </authorList>
    </citation>
    <scope>NUCLEOTIDE SEQUENCE [LARGE SCALE GENOMIC DNA]</scope>
    <source>
        <strain evidence="10 11">3608</strain>
    </source>
</reference>
<keyword evidence="2" id="KW-0479">Metal-binding</keyword>
<dbReference type="PANTHER" id="PTHR46481">
    <property type="entry name" value="ZINC FINGER BED DOMAIN-CONTAINING PROTEIN 4"/>
    <property type="match status" value="1"/>
</dbReference>
<keyword evidence="7" id="KW-0539">Nucleus</keyword>
<keyword evidence="3 8" id="KW-0863">Zinc-finger</keyword>
<dbReference type="InterPro" id="IPR012337">
    <property type="entry name" value="RNaseH-like_sf"/>
</dbReference>
<feature type="domain" description="BED-type" evidence="9">
    <location>
        <begin position="62"/>
        <end position="123"/>
    </location>
</feature>
<comment type="subcellular location">
    <subcellularLocation>
        <location evidence="1">Nucleus</location>
    </subcellularLocation>
</comment>
<evidence type="ECO:0000256" key="4">
    <source>
        <dbReference type="ARBA" id="ARBA00022833"/>
    </source>
</evidence>
<proteinExistence type="predicted"/>
<evidence type="ECO:0000313" key="10">
    <source>
        <dbReference type="EMBL" id="KJZ70078.1"/>
    </source>
</evidence>
<evidence type="ECO:0000256" key="7">
    <source>
        <dbReference type="ARBA" id="ARBA00023242"/>
    </source>
</evidence>
<dbReference type="GO" id="GO:0005634">
    <property type="term" value="C:nucleus"/>
    <property type="evidence" value="ECO:0007669"/>
    <property type="project" value="UniProtKB-SubCell"/>
</dbReference>
<sequence length="448" mass="51329">MYLDNIHSVSAGVTDVTSDSNSSSTGRAASNDSQLSIDHLGYEGIDWNRLSGFSISKRRKRPRTGWVWEHGFDIEQDGSERRFWLCRTCHRKKSICTHMYDAASTSQANSHMENVHRINRDGPILSQRKRQRTLLDMVDLDCSQPKEQALMNAFVASFEPARFQQLLIRWVACDNIPFHKLESSYFRDLMAYANSAIVESGSLPTHSTVRNWIVRSFDRHKGVVTELLSRSLSRINISFDAWSSRKFVSLLGLTVHFLDDEGKFRTFLLGLPRIEGRHSGENLADRVSEIIHEYGIQDRIGYFVTDNAESNDTCLEDLSVELGFNKQHRRLRCCGHIINLVARAILFGTNADAFEEDCQAEKEIQDDMKLWRSKGPLGKLHNIVHWVQRSGQRIEKLHKLQSIENVALGLEDCITYDVVTDNATRWNSSEAMMERGYRLRNAQLPMFG</sequence>
<dbReference type="SUPFAM" id="SSF53098">
    <property type="entry name" value="Ribonuclease H-like"/>
    <property type="match status" value="1"/>
</dbReference>
<evidence type="ECO:0000256" key="3">
    <source>
        <dbReference type="ARBA" id="ARBA00022771"/>
    </source>
</evidence>
<keyword evidence="6" id="KW-0804">Transcription</keyword>
<evidence type="ECO:0000313" key="11">
    <source>
        <dbReference type="Proteomes" id="UP000054481"/>
    </source>
</evidence>
<dbReference type="EMBL" id="KQ030651">
    <property type="protein sequence ID" value="KJZ70078.1"/>
    <property type="molecule type" value="Genomic_DNA"/>
</dbReference>
<name>A0A0F7ZRR6_9HYPO</name>
<keyword evidence="11" id="KW-1185">Reference proteome</keyword>
<dbReference type="OrthoDB" id="5087195at2759"/>
<evidence type="ECO:0000259" key="9">
    <source>
        <dbReference type="PROSITE" id="PS50808"/>
    </source>
</evidence>
<keyword evidence="5" id="KW-0805">Transcription regulation</keyword>
<dbReference type="AlphaFoldDB" id="A0A0F7ZRR6"/>
<organism evidence="10 11">
    <name type="scientific">Hirsutella minnesotensis 3608</name>
    <dbReference type="NCBI Taxonomy" id="1043627"/>
    <lineage>
        <taxon>Eukaryota</taxon>
        <taxon>Fungi</taxon>
        <taxon>Dikarya</taxon>
        <taxon>Ascomycota</taxon>
        <taxon>Pezizomycotina</taxon>
        <taxon>Sordariomycetes</taxon>
        <taxon>Hypocreomycetidae</taxon>
        <taxon>Hypocreales</taxon>
        <taxon>Ophiocordycipitaceae</taxon>
        <taxon>Hirsutella</taxon>
    </lineage>
</organism>
<accession>A0A0F7ZRR6</accession>
<dbReference type="GO" id="GO:0008270">
    <property type="term" value="F:zinc ion binding"/>
    <property type="evidence" value="ECO:0007669"/>
    <property type="project" value="UniProtKB-KW"/>
</dbReference>
<evidence type="ECO:0000256" key="8">
    <source>
        <dbReference type="PROSITE-ProRule" id="PRU00027"/>
    </source>
</evidence>
<dbReference type="GO" id="GO:0003677">
    <property type="term" value="F:DNA binding"/>
    <property type="evidence" value="ECO:0007669"/>
    <property type="project" value="InterPro"/>
</dbReference>
<evidence type="ECO:0000256" key="6">
    <source>
        <dbReference type="ARBA" id="ARBA00023163"/>
    </source>
</evidence>
<dbReference type="PROSITE" id="PS50808">
    <property type="entry name" value="ZF_BED"/>
    <property type="match status" value="1"/>
</dbReference>
<evidence type="ECO:0000256" key="1">
    <source>
        <dbReference type="ARBA" id="ARBA00004123"/>
    </source>
</evidence>